<dbReference type="PANTHER" id="PTHR43064">
    <property type="entry name" value="PHOSPHORIBOSYLAMINOIMIDAZOLE CARBOXYLASE-RELATED"/>
    <property type="match status" value="1"/>
</dbReference>
<dbReference type="Pfam" id="PF00731">
    <property type="entry name" value="AIRC"/>
    <property type="match status" value="1"/>
</dbReference>
<name>A0A1H3VY42_9BACT</name>
<dbReference type="OrthoDB" id="9782511at2"/>
<dbReference type="SMART" id="SM01001">
    <property type="entry name" value="AIRC"/>
    <property type="match status" value="1"/>
</dbReference>
<proteinExistence type="predicted"/>
<dbReference type="InterPro" id="IPR000031">
    <property type="entry name" value="PurE_dom"/>
</dbReference>
<dbReference type="InterPro" id="IPR039476">
    <property type="entry name" value="P2CMN_synthase_LarB"/>
</dbReference>
<keyword evidence="3" id="KW-1185">Reference proteome</keyword>
<evidence type="ECO:0000313" key="3">
    <source>
        <dbReference type="Proteomes" id="UP000199409"/>
    </source>
</evidence>
<sequence length="251" mass="26672">MNNKELARLLRSLADGQISVDDGVERLKQLPFEDLGIAQIDHHRTLRQGVPEVVLGERKSLEQLRIIVAAMAKQDQNILVTRLDNEKATALCNQFPEAEYDIDARTFCLIQQKTKITGQGKILVICAGTSDIPVAREAAITARMLGNDVEELIDVGVAGIHRLLARQELLNEAAVLIVIAGMEGALPSVVGGLVAVPVIAVPTSVGYGASFGGIAALLGMLNSCASGVTVVNIDNGFGAAFAANRINQKKN</sequence>
<dbReference type="Proteomes" id="UP000199409">
    <property type="component" value="Unassembled WGS sequence"/>
</dbReference>
<evidence type="ECO:0000313" key="2">
    <source>
        <dbReference type="EMBL" id="SDZ79670.1"/>
    </source>
</evidence>
<dbReference type="GO" id="GO:0006189">
    <property type="term" value="P:'de novo' IMP biosynthetic process"/>
    <property type="evidence" value="ECO:0007669"/>
    <property type="project" value="InterPro"/>
</dbReference>
<reference evidence="2 3" key="1">
    <citation type="submission" date="2016-10" db="EMBL/GenBank/DDBJ databases">
        <authorList>
            <person name="de Groot N.N."/>
        </authorList>
    </citation>
    <scope>NUCLEOTIDE SEQUENCE [LARGE SCALE GENOMIC DNA]</scope>
    <source>
        <strain evidence="2 3">DSM 7343</strain>
    </source>
</reference>
<dbReference type="EMBL" id="FNQN01000001">
    <property type="protein sequence ID" value="SDZ79670.1"/>
    <property type="molecule type" value="Genomic_DNA"/>
</dbReference>
<accession>A0A1H3VY42</accession>
<dbReference type="PANTHER" id="PTHR43064:SF1">
    <property type="entry name" value="SLL1489 PROTEIN"/>
    <property type="match status" value="1"/>
</dbReference>
<dbReference type="NCBIfam" id="NF033503">
    <property type="entry name" value="LarB"/>
    <property type="match status" value="1"/>
</dbReference>
<organism evidence="2 3">
    <name type="scientific">Desulfuromusa kysingii</name>
    <dbReference type="NCBI Taxonomy" id="37625"/>
    <lineage>
        <taxon>Bacteria</taxon>
        <taxon>Pseudomonadati</taxon>
        <taxon>Thermodesulfobacteriota</taxon>
        <taxon>Desulfuromonadia</taxon>
        <taxon>Desulfuromonadales</taxon>
        <taxon>Geopsychrobacteraceae</taxon>
        <taxon>Desulfuromusa</taxon>
    </lineage>
</organism>
<protein>
    <recommendedName>
        <fullName evidence="1">PurE domain-containing protein</fullName>
    </recommendedName>
</protein>
<dbReference type="AlphaFoldDB" id="A0A1H3VY42"/>
<gene>
    <name evidence="2" type="ORF">SAMN05660420_00354</name>
</gene>
<dbReference type="RefSeq" id="WP_092344207.1">
    <property type="nucleotide sequence ID" value="NZ_FNQN01000001.1"/>
</dbReference>
<dbReference type="GO" id="GO:0016787">
    <property type="term" value="F:hydrolase activity"/>
    <property type="evidence" value="ECO:0007669"/>
    <property type="project" value="InterPro"/>
</dbReference>
<dbReference type="STRING" id="37625.SAMN05660420_00354"/>
<dbReference type="SUPFAM" id="SSF52255">
    <property type="entry name" value="N5-CAIR mutase (phosphoribosylaminoimidazole carboxylase, PurE)"/>
    <property type="match status" value="1"/>
</dbReference>
<dbReference type="Gene3D" id="3.40.50.1970">
    <property type="match status" value="1"/>
</dbReference>
<evidence type="ECO:0000259" key="1">
    <source>
        <dbReference type="SMART" id="SM01001"/>
    </source>
</evidence>
<feature type="domain" description="PurE" evidence="1">
    <location>
        <begin position="120"/>
        <end position="251"/>
    </location>
</feature>